<name>A0A844A2R5_RHIFR</name>
<gene>
    <name evidence="1" type="ORF">GHK48_00195</name>
</gene>
<proteinExistence type="predicted"/>
<accession>A0A844A2R5</accession>
<dbReference type="Proteomes" id="UP000466694">
    <property type="component" value="Unassembled WGS sequence"/>
</dbReference>
<comment type="caution">
    <text evidence="1">The sequence shown here is derived from an EMBL/GenBank/DDBJ whole genome shotgun (WGS) entry which is preliminary data.</text>
</comment>
<sequence>MGTMTAHVLRRRPLGIRPRVSIESMDRESLICEAILRDREVERALSIIWEPDDETCRRVGWHLVANTGTLFHIGRRLLELSTPGGALLPPPEYRMCRATEPTEEDMFAAPMLQPWSLLLFQSGSLPAFWKLGGTVHHRDHACTWIWARLLYLHREKSMARTTDGWVRLGKRMSA</sequence>
<evidence type="ECO:0000313" key="2">
    <source>
        <dbReference type="Proteomes" id="UP000466694"/>
    </source>
</evidence>
<reference evidence="1 2" key="1">
    <citation type="journal article" date="2013" name="Genome Biol.">
        <title>Comparative genomics of the core and accessory genomes of 48 Sinorhizobium strains comprising five genospecies.</title>
        <authorList>
            <person name="Sugawara M."/>
            <person name="Epstein B."/>
            <person name="Badgley B.D."/>
            <person name="Unno T."/>
            <person name="Xu L."/>
            <person name="Reese J."/>
            <person name="Gyaneshwar P."/>
            <person name="Denny R."/>
            <person name="Mudge J."/>
            <person name="Bharti A.K."/>
            <person name="Farmer A.D."/>
            <person name="May G.D."/>
            <person name="Woodward J.E."/>
            <person name="Medigue C."/>
            <person name="Vallenet D."/>
            <person name="Lajus A."/>
            <person name="Rouy Z."/>
            <person name="Martinez-Vaz B."/>
            <person name="Tiffin P."/>
            <person name="Young N.D."/>
            <person name="Sadowsky M.J."/>
        </authorList>
    </citation>
    <scope>NUCLEOTIDE SEQUENCE [LARGE SCALE GENOMIC DNA]</scope>
    <source>
        <strain evidence="1 2">USDA205</strain>
    </source>
</reference>
<dbReference type="RefSeq" id="WP_060563807.1">
    <property type="nucleotide sequence ID" value="NZ_WISZ01000004.1"/>
</dbReference>
<evidence type="ECO:0000313" key="1">
    <source>
        <dbReference type="EMBL" id="MQX06797.1"/>
    </source>
</evidence>
<protein>
    <submittedName>
        <fullName evidence="1">Uncharacterized protein</fullName>
    </submittedName>
</protein>
<dbReference type="AlphaFoldDB" id="A0A844A2R5"/>
<organism evidence="1 2">
    <name type="scientific">Rhizobium fredii</name>
    <name type="common">Sinorhizobium fredii</name>
    <dbReference type="NCBI Taxonomy" id="380"/>
    <lineage>
        <taxon>Bacteria</taxon>
        <taxon>Pseudomonadati</taxon>
        <taxon>Pseudomonadota</taxon>
        <taxon>Alphaproteobacteria</taxon>
        <taxon>Hyphomicrobiales</taxon>
        <taxon>Rhizobiaceae</taxon>
        <taxon>Sinorhizobium/Ensifer group</taxon>
        <taxon>Sinorhizobium</taxon>
    </lineage>
</organism>
<dbReference type="EMBL" id="WISZ01000004">
    <property type="protein sequence ID" value="MQX06797.1"/>
    <property type="molecule type" value="Genomic_DNA"/>
</dbReference>